<organism evidence="1">
    <name type="scientific">uncultured Desulfobacterium sp</name>
    <dbReference type="NCBI Taxonomy" id="201089"/>
    <lineage>
        <taxon>Bacteria</taxon>
        <taxon>Pseudomonadati</taxon>
        <taxon>Thermodesulfobacteriota</taxon>
        <taxon>Desulfobacteria</taxon>
        <taxon>Desulfobacterales</taxon>
        <taxon>Desulfobacteriaceae</taxon>
        <taxon>Desulfobacterium</taxon>
        <taxon>environmental samples</taxon>
    </lineage>
</organism>
<gene>
    <name evidence="1" type="ORF">PITCH_A720100</name>
</gene>
<accession>A0A445N227</accession>
<evidence type="ECO:0000313" key="1">
    <source>
        <dbReference type="EMBL" id="SPD75760.1"/>
    </source>
</evidence>
<sequence length="81" mass="9225">MKVGKIEKKVEIPAVHSKHKYPWPEMDVGDSVLLQAEKGESLFSLKRKVGPAARYYGEKTGKKFKTLIDHDGNGVRVWRTE</sequence>
<dbReference type="EMBL" id="OJIN01000217">
    <property type="protein sequence ID" value="SPD75760.1"/>
    <property type="molecule type" value="Genomic_DNA"/>
</dbReference>
<dbReference type="AlphaFoldDB" id="A0A445N227"/>
<name>A0A445N227_9BACT</name>
<proteinExistence type="predicted"/>
<protein>
    <submittedName>
        <fullName evidence="1">Uncharacterized protein</fullName>
    </submittedName>
</protein>
<reference evidence="1" key="1">
    <citation type="submission" date="2018-01" db="EMBL/GenBank/DDBJ databases">
        <authorList>
            <person name="Regsiter A."/>
            <person name="William W."/>
        </authorList>
    </citation>
    <scope>NUCLEOTIDE SEQUENCE</scope>
    <source>
        <strain evidence="1">TRIP AH-1</strain>
    </source>
</reference>